<keyword evidence="7" id="KW-1185">Reference proteome</keyword>
<keyword evidence="1" id="KW-0805">Transcription regulation</keyword>
<evidence type="ECO:0000256" key="2">
    <source>
        <dbReference type="ARBA" id="ARBA00023125"/>
    </source>
</evidence>
<evidence type="ECO:0000256" key="4">
    <source>
        <dbReference type="PROSITE-ProRule" id="PRU00335"/>
    </source>
</evidence>
<dbReference type="Pfam" id="PF13305">
    <property type="entry name" value="TetR_C_33"/>
    <property type="match status" value="1"/>
</dbReference>
<dbReference type="EMBL" id="JAHBCL010000031">
    <property type="protein sequence ID" value="MBS7528087.1"/>
    <property type="molecule type" value="Genomic_DNA"/>
</dbReference>
<dbReference type="PROSITE" id="PS50977">
    <property type="entry name" value="HTH_TETR_2"/>
    <property type="match status" value="1"/>
</dbReference>
<dbReference type="InterPro" id="IPR001647">
    <property type="entry name" value="HTH_TetR"/>
</dbReference>
<dbReference type="RefSeq" id="WP_213237949.1">
    <property type="nucleotide sequence ID" value="NZ_JAHBCL010000031.1"/>
</dbReference>
<protein>
    <submittedName>
        <fullName evidence="6">TetR/AcrR family transcriptional regulator</fullName>
    </submittedName>
</protein>
<dbReference type="SUPFAM" id="SSF46689">
    <property type="entry name" value="Homeodomain-like"/>
    <property type="match status" value="1"/>
</dbReference>
<name>A0ABS5PT42_9FIRM</name>
<dbReference type="InterPro" id="IPR009057">
    <property type="entry name" value="Homeodomain-like_sf"/>
</dbReference>
<feature type="domain" description="HTH tetR-type" evidence="5">
    <location>
        <begin position="5"/>
        <end position="65"/>
    </location>
</feature>
<evidence type="ECO:0000313" key="6">
    <source>
        <dbReference type="EMBL" id="MBS7528087.1"/>
    </source>
</evidence>
<gene>
    <name evidence="6" type="ORF">KHM83_15480</name>
</gene>
<accession>A0ABS5PT42</accession>
<evidence type="ECO:0000256" key="1">
    <source>
        <dbReference type="ARBA" id="ARBA00023015"/>
    </source>
</evidence>
<dbReference type="Proteomes" id="UP000746471">
    <property type="component" value="Unassembled WGS sequence"/>
</dbReference>
<proteinExistence type="predicted"/>
<dbReference type="InterPro" id="IPR036271">
    <property type="entry name" value="Tet_transcr_reg_TetR-rel_C_sf"/>
</dbReference>
<dbReference type="Gene3D" id="1.10.10.60">
    <property type="entry name" value="Homeodomain-like"/>
    <property type="match status" value="1"/>
</dbReference>
<keyword evidence="2 4" id="KW-0238">DNA-binding</keyword>
<dbReference type="InterPro" id="IPR025996">
    <property type="entry name" value="MT1864/Rv1816-like_C"/>
</dbReference>
<evidence type="ECO:0000313" key="7">
    <source>
        <dbReference type="Proteomes" id="UP000746471"/>
    </source>
</evidence>
<comment type="caution">
    <text evidence="6">The sequence shown here is derived from an EMBL/GenBank/DDBJ whole genome shotgun (WGS) entry which is preliminary data.</text>
</comment>
<organism evidence="6 7">
    <name type="scientific">Fusibacter paucivorans</name>
    <dbReference type="NCBI Taxonomy" id="76009"/>
    <lineage>
        <taxon>Bacteria</taxon>
        <taxon>Bacillati</taxon>
        <taxon>Bacillota</taxon>
        <taxon>Clostridia</taxon>
        <taxon>Eubacteriales</taxon>
        <taxon>Eubacteriales Family XII. Incertae Sedis</taxon>
        <taxon>Fusibacter</taxon>
    </lineage>
</organism>
<evidence type="ECO:0000256" key="3">
    <source>
        <dbReference type="ARBA" id="ARBA00023163"/>
    </source>
</evidence>
<dbReference type="Gene3D" id="1.10.357.10">
    <property type="entry name" value="Tetracycline Repressor, domain 2"/>
    <property type="match status" value="1"/>
</dbReference>
<keyword evidence="3" id="KW-0804">Transcription</keyword>
<evidence type="ECO:0000259" key="5">
    <source>
        <dbReference type="PROSITE" id="PS50977"/>
    </source>
</evidence>
<reference evidence="6 7" key="1">
    <citation type="submission" date="2021-05" db="EMBL/GenBank/DDBJ databases">
        <title>Fusibacter ferrireducens sp. nov., an anaerobic, sulfur- and Fe-reducing bacterium isolated from the mangrove sediment.</title>
        <authorList>
            <person name="Qiu D."/>
        </authorList>
    </citation>
    <scope>NUCLEOTIDE SEQUENCE [LARGE SCALE GENOMIC DNA]</scope>
    <source>
        <strain evidence="6 7">DSM 12116</strain>
    </source>
</reference>
<dbReference type="SUPFAM" id="SSF48498">
    <property type="entry name" value="Tetracyclin repressor-like, C-terminal domain"/>
    <property type="match status" value="1"/>
</dbReference>
<sequence length="208" mass="23655">MRKKGLSSELIVDAAVALIKEKDSAIFSVRELALKLDVKAASLYNHIASVDDVNLKVAERVSDKINDLLVEATEGKNREDAIRAMAYAYYHYALENPQLYHFIIGLPALDQDNGIGKVGKQSIRVIRALIHRYRISHEEAVHFSRCFRGALHGFVMLETTGYFTCYGLSPESSFKFLIDGYTRWIQDLENHHMQSNDITERDMTTNET</sequence>
<feature type="DNA-binding region" description="H-T-H motif" evidence="4">
    <location>
        <begin position="28"/>
        <end position="47"/>
    </location>
</feature>